<evidence type="ECO:0000256" key="1">
    <source>
        <dbReference type="ARBA" id="ARBA00022723"/>
    </source>
</evidence>
<evidence type="ECO:0000313" key="9">
    <source>
        <dbReference type="RefSeq" id="XP_052757726.1"/>
    </source>
</evidence>
<dbReference type="Proteomes" id="UP001652740">
    <property type="component" value="Unplaced"/>
</dbReference>
<dbReference type="Pfam" id="PF00096">
    <property type="entry name" value="zf-C2H2"/>
    <property type="match status" value="1"/>
</dbReference>
<dbReference type="InterPro" id="IPR050329">
    <property type="entry name" value="GLI_C2H2-zinc-finger"/>
</dbReference>
<dbReference type="Pfam" id="PF13894">
    <property type="entry name" value="zf-C2H2_4"/>
    <property type="match status" value="1"/>
</dbReference>
<keyword evidence="3 5" id="KW-0863">Zinc-finger</keyword>
<gene>
    <name evidence="9" type="primary">LOC113520830</name>
</gene>
<dbReference type="PROSITE" id="PS00028">
    <property type="entry name" value="ZINC_FINGER_C2H2_1"/>
    <property type="match status" value="5"/>
</dbReference>
<protein>
    <submittedName>
        <fullName evidence="9">Zinc finger protein 836-like</fullName>
    </submittedName>
</protein>
<feature type="domain" description="C2H2-type" evidence="7">
    <location>
        <begin position="359"/>
        <end position="386"/>
    </location>
</feature>
<evidence type="ECO:0000313" key="8">
    <source>
        <dbReference type="Proteomes" id="UP001652740"/>
    </source>
</evidence>
<organism evidence="8 9">
    <name type="scientific">Galleria mellonella</name>
    <name type="common">Greater wax moth</name>
    <dbReference type="NCBI Taxonomy" id="7137"/>
    <lineage>
        <taxon>Eukaryota</taxon>
        <taxon>Metazoa</taxon>
        <taxon>Ecdysozoa</taxon>
        <taxon>Arthropoda</taxon>
        <taxon>Hexapoda</taxon>
        <taxon>Insecta</taxon>
        <taxon>Pterygota</taxon>
        <taxon>Neoptera</taxon>
        <taxon>Endopterygota</taxon>
        <taxon>Lepidoptera</taxon>
        <taxon>Glossata</taxon>
        <taxon>Ditrysia</taxon>
        <taxon>Pyraloidea</taxon>
        <taxon>Pyralidae</taxon>
        <taxon>Galleriinae</taxon>
        <taxon>Galleria</taxon>
    </lineage>
</organism>
<name>A0ABM3N2B3_GALME</name>
<evidence type="ECO:0000256" key="4">
    <source>
        <dbReference type="ARBA" id="ARBA00022833"/>
    </source>
</evidence>
<reference evidence="9" key="1">
    <citation type="submission" date="2025-08" db="UniProtKB">
        <authorList>
            <consortium name="RefSeq"/>
        </authorList>
    </citation>
    <scope>IDENTIFICATION</scope>
    <source>
        <tissue evidence="9">Whole larvae</tissue>
    </source>
</reference>
<keyword evidence="2" id="KW-0677">Repeat</keyword>
<evidence type="ECO:0000256" key="2">
    <source>
        <dbReference type="ARBA" id="ARBA00022737"/>
    </source>
</evidence>
<dbReference type="InterPro" id="IPR013087">
    <property type="entry name" value="Znf_C2H2_type"/>
</dbReference>
<feature type="domain" description="C2H2-type" evidence="7">
    <location>
        <begin position="332"/>
        <end position="359"/>
    </location>
</feature>
<evidence type="ECO:0000259" key="7">
    <source>
        <dbReference type="PROSITE" id="PS50157"/>
    </source>
</evidence>
<feature type="domain" description="C2H2-type" evidence="7">
    <location>
        <begin position="417"/>
        <end position="440"/>
    </location>
</feature>
<keyword evidence="1" id="KW-0479">Metal-binding</keyword>
<dbReference type="PANTHER" id="PTHR19818:SF139">
    <property type="entry name" value="PAIR-RULE PROTEIN ODD-PAIRED"/>
    <property type="match status" value="1"/>
</dbReference>
<keyword evidence="4" id="KW-0862">Zinc</keyword>
<proteinExistence type="predicted"/>
<evidence type="ECO:0000256" key="5">
    <source>
        <dbReference type="PROSITE-ProRule" id="PRU00042"/>
    </source>
</evidence>
<dbReference type="SUPFAM" id="SSF57667">
    <property type="entry name" value="beta-beta-alpha zinc fingers"/>
    <property type="match status" value="3"/>
</dbReference>
<evidence type="ECO:0000256" key="3">
    <source>
        <dbReference type="ARBA" id="ARBA00022771"/>
    </source>
</evidence>
<feature type="domain" description="C2H2-type" evidence="7">
    <location>
        <begin position="304"/>
        <end position="331"/>
    </location>
</feature>
<dbReference type="Gene3D" id="3.30.160.60">
    <property type="entry name" value="Classic Zinc Finger"/>
    <property type="match status" value="4"/>
</dbReference>
<dbReference type="SMART" id="SM00355">
    <property type="entry name" value="ZnF_C2H2"/>
    <property type="match status" value="7"/>
</dbReference>
<dbReference type="RefSeq" id="XP_052757726.1">
    <property type="nucleotide sequence ID" value="XM_052901766.1"/>
</dbReference>
<dbReference type="Pfam" id="PF13912">
    <property type="entry name" value="zf-C2H2_6"/>
    <property type="match status" value="1"/>
</dbReference>
<feature type="domain" description="C2H2-type" evidence="7">
    <location>
        <begin position="387"/>
        <end position="415"/>
    </location>
</feature>
<keyword evidence="8" id="KW-1185">Reference proteome</keyword>
<dbReference type="GeneID" id="113520830"/>
<sequence>MASDDEMFVIIVDDDYDDLESRSENTKFLMNFEVKEEPLDEDTEKKVDTDILQMALRYGQVEYILPDNSNTNRINEVQIKLELIENCNENAVKQEDLHPEESYNTGEQEDDADPDQGGGTHSDEEYSPEVEYVESDDVISDDNIRTFEGFNKKESIVRVLKPEQWISFVDVLRHKNPELKQDSTKLVNALVEVMKGIKRPPPPSNYYVMKKDLYECVFCGARTKTNPAAWLHYQEKHGKRYLTCFACGMTFRSTTNLYKHEKLCPAPDATVVLKARALTLGRKGRSRPFMPKYDKKAQQNKTRYPCELCSAVFNSKYNLRSHEYLHRGERPYRCHACPAAYTSVSALRRHEAKHSNIKFICDHCKREFVSKTNLVTHMDTHLPEPRFACDACPRRYATRAALQLHQRREHLRLPPPCACQLCPRRYPRMSVLKNHMRKVHGMVLMTRRMFFKQLPSLPDSQLVQPNAPTTKINLIEPVDKDEEILDEQTGLIQRRNLNDVMTSLTCPVSYIFTKIKDGMQNEDDRERRKNRKKNNKAS</sequence>
<dbReference type="PANTHER" id="PTHR19818">
    <property type="entry name" value="ZINC FINGER PROTEIN ZIC AND GLI"/>
    <property type="match status" value="1"/>
</dbReference>
<evidence type="ECO:0000256" key="6">
    <source>
        <dbReference type="SAM" id="MobiDB-lite"/>
    </source>
</evidence>
<feature type="region of interest" description="Disordered" evidence="6">
    <location>
        <begin position="97"/>
        <end position="131"/>
    </location>
</feature>
<dbReference type="PROSITE" id="PS50157">
    <property type="entry name" value="ZINC_FINGER_C2H2_2"/>
    <property type="match status" value="5"/>
</dbReference>
<accession>A0ABM3N2B3</accession>
<dbReference type="InterPro" id="IPR036236">
    <property type="entry name" value="Znf_C2H2_sf"/>
</dbReference>